<dbReference type="PROSITE" id="PS51782">
    <property type="entry name" value="LYSM"/>
    <property type="match status" value="1"/>
</dbReference>
<accession>A0A3D9HVR4</accession>
<keyword evidence="2" id="KW-0472">Membrane</keyword>
<dbReference type="CDD" id="cd00118">
    <property type="entry name" value="LysM"/>
    <property type="match status" value="1"/>
</dbReference>
<evidence type="ECO:0000313" key="4">
    <source>
        <dbReference type="EMBL" id="RED53604.1"/>
    </source>
</evidence>
<dbReference type="Pfam" id="PF17936">
    <property type="entry name" value="Big_6"/>
    <property type="match status" value="1"/>
</dbReference>
<sequence length="341" mass="35858">MNRSVAIGSIGAIIAVAAVGLSVWLTDNTDPVPETPAVAETGNAKTEQAAPPVSGTPSATVDTEQNPKSPAFDVVRVSEEGDTVIAGRAPEGARVTVMDGDKPIGSAVADERGEWVVLPSEPLTSGNRELSLSAETVDGKTIESENVVVLSVPEGDAAGQADGGKPLAVLVPRSGQGASKVLQKPTEEEGVSSKVGGLVLDSVDYDEAGNVTLGGRGQPGAEVQVFLDNKVIGRAPVVESGNWQLKPEEQVEPGVYQLRIDQVKDDTMIGRVEIPFSRAEPLKDFVGEAFVIVQPGNSLWRIARRTLGSGVQYTDIYLANQDQIRDPNLIYPGQVFEMPAN</sequence>
<dbReference type="EMBL" id="QRDW01000001">
    <property type="protein sequence ID" value="RED53604.1"/>
    <property type="molecule type" value="Genomic_DNA"/>
</dbReference>
<evidence type="ECO:0000256" key="1">
    <source>
        <dbReference type="SAM" id="MobiDB-lite"/>
    </source>
</evidence>
<gene>
    <name evidence="4" type="ORF">DFP90_101395</name>
</gene>
<dbReference type="AlphaFoldDB" id="A0A3D9HVR4"/>
<dbReference type="PANTHER" id="PTHR34700">
    <property type="entry name" value="POTASSIUM BINDING PROTEIN KBP"/>
    <property type="match status" value="1"/>
</dbReference>
<dbReference type="PANTHER" id="PTHR34700:SF4">
    <property type="entry name" value="PHAGE-LIKE ELEMENT PBSX PROTEIN XKDP"/>
    <property type="match status" value="1"/>
</dbReference>
<feature type="transmembrane region" description="Helical" evidence="2">
    <location>
        <begin position="5"/>
        <end position="25"/>
    </location>
</feature>
<comment type="caution">
    <text evidence="4">The sequence shown here is derived from an EMBL/GenBank/DDBJ whole genome shotgun (WGS) entry which is preliminary data.</text>
</comment>
<dbReference type="Proteomes" id="UP000256845">
    <property type="component" value="Unassembled WGS sequence"/>
</dbReference>
<feature type="compositionally biased region" description="Polar residues" evidence="1">
    <location>
        <begin position="55"/>
        <end position="67"/>
    </location>
</feature>
<dbReference type="InterPro" id="IPR036779">
    <property type="entry name" value="LysM_dom_sf"/>
</dbReference>
<dbReference type="SMART" id="SM00257">
    <property type="entry name" value="LysM"/>
    <property type="match status" value="1"/>
</dbReference>
<dbReference type="Pfam" id="PF01476">
    <property type="entry name" value="LysM"/>
    <property type="match status" value="1"/>
</dbReference>
<protein>
    <submittedName>
        <fullName evidence="4">Nucleoid-associated protein YgaU</fullName>
    </submittedName>
</protein>
<evidence type="ECO:0000256" key="2">
    <source>
        <dbReference type="SAM" id="Phobius"/>
    </source>
</evidence>
<name>A0A3D9HVR4_9PROT</name>
<keyword evidence="2" id="KW-0812">Transmembrane</keyword>
<evidence type="ECO:0000313" key="5">
    <source>
        <dbReference type="Proteomes" id="UP000256845"/>
    </source>
</evidence>
<dbReference type="Gene3D" id="3.10.350.10">
    <property type="entry name" value="LysM domain"/>
    <property type="match status" value="1"/>
</dbReference>
<dbReference type="InterPro" id="IPR041498">
    <property type="entry name" value="Big_6"/>
</dbReference>
<evidence type="ECO:0000259" key="3">
    <source>
        <dbReference type="PROSITE" id="PS51782"/>
    </source>
</evidence>
<feature type="region of interest" description="Disordered" evidence="1">
    <location>
        <begin position="32"/>
        <end position="67"/>
    </location>
</feature>
<dbReference type="InterPro" id="IPR052196">
    <property type="entry name" value="Bact_Kbp"/>
</dbReference>
<organism evidence="4 5">
    <name type="scientific">Aestuariispira insulae</name>
    <dbReference type="NCBI Taxonomy" id="1461337"/>
    <lineage>
        <taxon>Bacteria</taxon>
        <taxon>Pseudomonadati</taxon>
        <taxon>Pseudomonadota</taxon>
        <taxon>Alphaproteobacteria</taxon>
        <taxon>Rhodospirillales</taxon>
        <taxon>Kiloniellaceae</taxon>
        <taxon>Aestuariispira</taxon>
    </lineage>
</organism>
<dbReference type="Gene3D" id="2.60.40.10">
    <property type="entry name" value="Immunoglobulins"/>
    <property type="match status" value="2"/>
</dbReference>
<proteinExistence type="predicted"/>
<keyword evidence="2" id="KW-1133">Transmembrane helix</keyword>
<reference evidence="4 5" key="1">
    <citation type="submission" date="2018-07" db="EMBL/GenBank/DDBJ databases">
        <title>Genomic Encyclopedia of Type Strains, Phase III (KMG-III): the genomes of soil and plant-associated and newly described type strains.</title>
        <authorList>
            <person name="Whitman W."/>
        </authorList>
    </citation>
    <scope>NUCLEOTIDE SEQUENCE [LARGE SCALE GENOMIC DNA]</scope>
    <source>
        <strain evidence="4 5">CECT 8488</strain>
    </source>
</reference>
<dbReference type="SUPFAM" id="SSF54106">
    <property type="entry name" value="LysM domain"/>
    <property type="match status" value="1"/>
</dbReference>
<dbReference type="InterPro" id="IPR013783">
    <property type="entry name" value="Ig-like_fold"/>
</dbReference>
<keyword evidence="5" id="KW-1185">Reference proteome</keyword>
<dbReference type="InterPro" id="IPR018392">
    <property type="entry name" value="LysM"/>
</dbReference>
<feature type="domain" description="LysM" evidence="3">
    <location>
        <begin position="289"/>
        <end position="338"/>
    </location>
</feature>